<feature type="region of interest" description="Disordered" evidence="1">
    <location>
        <begin position="168"/>
        <end position="236"/>
    </location>
</feature>
<sequence length="236" mass="23582">MSSDRARGRREYGITTLAMLAGAALLLAAAGRHWVTGELEVPGPVAPSPVDLTGADLTGTPTGVGWAGLAAIAGLYAARGWVRRAVGLLTAAGGALVLVSVWSATRPGTLADTVASHAAASGGAARLATDPDLGTLGPAMAVAGAAAMVVSGLLATVRAPAWPGMGTRYDRDAAPRQHQAETPSDLWRSLDAGDDPTLDAPGRTDGPADGADRTAPEGGTATAPLARRPAEPKENS</sequence>
<accession>A0A7Z0EJS6</accession>
<reference evidence="3 4" key="1">
    <citation type="submission" date="2020-07" db="EMBL/GenBank/DDBJ databases">
        <title>Sequencing the genomes of 1000 actinobacteria strains.</title>
        <authorList>
            <person name="Klenk H.-P."/>
        </authorList>
    </citation>
    <scope>NUCLEOTIDE SEQUENCE [LARGE SCALE GENOMIC DNA]</scope>
    <source>
        <strain evidence="3 4">DSM 44442</strain>
    </source>
</reference>
<proteinExistence type="predicted"/>
<keyword evidence="4" id="KW-1185">Reference proteome</keyword>
<dbReference type="Proteomes" id="UP000572051">
    <property type="component" value="Unassembled WGS sequence"/>
</dbReference>
<evidence type="ECO:0000313" key="4">
    <source>
        <dbReference type="Proteomes" id="UP000572051"/>
    </source>
</evidence>
<evidence type="ECO:0000256" key="1">
    <source>
        <dbReference type="SAM" id="MobiDB-lite"/>
    </source>
</evidence>
<dbReference type="RefSeq" id="WP_376769734.1">
    <property type="nucleotide sequence ID" value="NZ_JACCFS010000001.1"/>
</dbReference>
<evidence type="ECO:0000313" key="3">
    <source>
        <dbReference type="EMBL" id="NYJ33252.1"/>
    </source>
</evidence>
<feature type="transmembrane region" description="Helical" evidence="2">
    <location>
        <begin position="139"/>
        <end position="161"/>
    </location>
</feature>
<feature type="transmembrane region" description="Helical" evidence="2">
    <location>
        <begin position="85"/>
        <end position="104"/>
    </location>
</feature>
<organism evidence="3 4">
    <name type="scientific">Nocardiopsis aegyptia</name>
    <dbReference type="NCBI Taxonomy" id="220378"/>
    <lineage>
        <taxon>Bacteria</taxon>
        <taxon>Bacillati</taxon>
        <taxon>Actinomycetota</taxon>
        <taxon>Actinomycetes</taxon>
        <taxon>Streptosporangiales</taxon>
        <taxon>Nocardiopsidaceae</taxon>
        <taxon>Nocardiopsis</taxon>
    </lineage>
</organism>
<evidence type="ECO:0000256" key="2">
    <source>
        <dbReference type="SAM" id="Phobius"/>
    </source>
</evidence>
<protein>
    <submittedName>
        <fullName evidence="3">Putative membrane protein (TIGR02234 family)</fullName>
    </submittedName>
</protein>
<dbReference type="AlphaFoldDB" id="A0A7Z0EJS6"/>
<keyword evidence="2" id="KW-1133">Transmembrane helix</keyword>
<dbReference type="EMBL" id="JACCFS010000001">
    <property type="protein sequence ID" value="NYJ33252.1"/>
    <property type="molecule type" value="Genomic_DNA"/>
</dbReference>
<feature type="compositionally biased region" description="Basic and acidic residues" evidence="1">
    <location>
        <begin position="168"/>
        <end position="179"/>
    </location>
</feature>
<keyword evidence="2" id="KW-0472">Membrane</keyword>
<feature type="transmembrane region" description="Helical" evidence="2">
    <location>
        <begin position="12"/>
        <end position="35"/>
    </location>
</feature>
<comment type="caution">
    <text evidence="3">The sequence shown here is derived from an EMBL/GenBank/DDBJ whole genome shotgun (WGS) entry which is preliminary data.</text>
</comment>
<feature type="transmembrane region" description="Helical" evidence="2">
    <location>
        <begin position="55"/>
        <end position="78"/>
    </location>
</feature>
<gene>
    <name evidence="3" type="ORF">HNR10_001133</name>
</gene>
<dbReference type="Pfam" id="PF09534">
    <property type="entry name" value="Trp_oprn_chp"/>
    <property type="match status" value="1"/>
</dbReference>
<name>A0A7Z0EJS6_9ACTN</name>
<dbReference type="InterPro" id="IPR019051">
    <property type="entry name" value="Trp_biosyn_TM_oprn/chp"/>
</dbReference>
<keyword evidence="2" id="KW-0812">Transmembrane</keyword>